<evidence type="ECO:0000313" key="5">
    <source>
        <dbReference type="EMBL" id="CAL8113467.1"/>
    </source>
</evidence>
<evidence type="ECO:0000313" key="6">
    <source>
        <dbReference type="Proteomes" id="UP001642540"/>
    </source>
</evidence>
<dbReference type="InterPro" id="IPR019171">
    <property type="entry name" value="MIX23"/>
</dbReference>
<gene>
    <name evidence="5" type="ORF">ODALV1_LOCUS16031</name>
</gene>
<evidence type="ECO:0000256" key="4">
    <source>
        <dbReference type="SAM" id="Coils"/>
    </source>
</evidence>
<dbReference type="PANTHER" id="PTHR31905:SF2">
    <property type="entry name" value="PROTEIN MIX23"/>
    <property type="match status" value="1"/>
</dbReference>
<accession>A0ABP1QW93</accession>
<dbReference type="Proteomes" id="UP001642540">
    <property type="component" value="Unassembled WGS sequence"/>
</dbReference>
<proteinExistence type="inferred from homology"/>
<evidence type="ECO:0000256" key="3">
    <source>
        <dbReference type="ARBA" id="ARBA00030733"/>
    </source>
</evidence>
<evidence type="ECO:0000256" key="2">
    <source>
        <dbReference type="ARBA" id="ARBA00024228"/>
    </source>
</evidence>
<protein>
    <recommendedName>
        <fullName evidence="2">Protein MIX23</fullName>
    </recommendedName>
    <alternativeName>
        <fullName evidence="3">Coiled-coil domain-containing protein 58</fullName>
    </alternativeName>
</protein>
<comment type="similarity">
    <text evidence="1">Belongs to the MIX23 family.</text>
</comment>
<dbReference type="EMBL" id="CAXLJM020000049">
    <property type="protein sequence ID" value="CAL8113467.1"/>
    <property type="molecule type" value="Genomic_DNA"/>
</dbReference>
<organism evidence="5 6">
    <name type="scientific">Orchesella dallaii</name>
    <dbReference type="NCBI Taxonomy" id="48710"/>
    <lineage>
        <taxon>Eukaryota</taxon>
        <taxon>Metazoa</taxon>
        <taxon>Ecdysozoa</taxon>
        <taxon>Arthropoda</taxon>
        <taxon>Hexapoda</taxon>
        <taxon>Collembola</taxon>
        <taxon>Entomobryomorpha</taxon>
        <taxon>Entomobryoidea</taxon>
        <taxon>Orchesellidae</taxon>
        <taxon>Orchesellinae</taxon>
        <taxon>Orchesella</taxon>
    </lineage>
</organism>
<feature type="coiled-coil region" evidence="4">
    <location>
        <begin position="92"/>
        <end position="119"/>
    </location>
</feature>
<keyword evidence="4" id="KW-0175">Coiled coil</keyword>
<evidence type="ECO:0000256" key="1">
    <source>
        <dbReference type="ARBA" id="ARBA00024204"/>
    </source>
</evidence>
<name>A0ABP1QW93_9HEXA</name>
<comment type="caution">
    <text evidence="5">The sequence shown here is derived from an EMBL/GenBank/DDBJ whole genome shotgun (WGS) entry which is preliminary data.</text>
</comment>
<keyword evidence="6" id="KW-1185">Reference proteome</keyword>
<sequence length="152" mass="17419">MTMGSVCEDISEFLDTLKRMRIVDDKIVQALNTTVPTESFSAKVDGHATCKDLFSKIVKTHVDRDKSLKQCIAVTASKLQILREARNSAPNDMQLQRNLKREQTKLRELQTQINVEEVIRGQTLKVYNERCRGYYKPSQDSHPNYEKLNSSA</sequence>
<reference evidence="5 6" key="1">
    <citation type="submission" date="2024-08" db="EMBL/GenBank/DDBJ databases">
        <authorList>
            <person name="Cucini C."/>
            <person name="Frati F."/>
        </authorList>
    </citation>
    <scope>NUCLEOTIDE SEQUENCE [LARGE SCALE GENOMIC DNA]</scope>
</reference>
<dbReference type="PANTHER" id="PTHR31905">
    <property type="entry name" value="COILED-COIL DOMAIN-CONTAINING PROTEIN 58"/>
    <property type="match status" value="1"/>
</dbReference>
<dbReference type="Pfam" id="PF09774">
    <property type="entry name" value="MIX23"/>
    <property type="match status" value="1"/>
</dbReference>